<dbReference type="Proteomes" id="UP001179181">
    <property type="component" value="Unassembled WGS sequence"/>
</dbReference>
<reference evidence="2 3" key="1">
    <citation type="submission" date="2020-03" db="EMBL/GenBank/DDBJ databases">
        <title>Genomic Encyclopedia of Type Strains, Phase IV (KMG-IV): sequencing the most valuable type-strain genomes for metagenomic binning, comparative biology and taxonomic classification.</title>
        <authorList>
            <person name="Goeker M."/>
        </authorList>
    </citation>
    <scope>NUCLEOTIDE SEQUENCE [LARGE SCALE GENOMIC DNA]</scope>
    <source>
        <strain evidence="2 3">DSM 102865</strain>
    </source>
</reference>
<name>A0ABX0ULQ7_9BACT</name>
<feature type="domain" description="DinB-like" evidence="1">
    <location>
        <begin position="10"/>
        <end position="160"/>
    </location>
</feature>
<sequence length="173" mass="19425">MQTNEIVKMLDETTAGFSHTLAQFEPEQVNTVPFEGSWTAGQVVEHILKSETGLPDVLMGKTADTKRAADEKVPMIEGIFLDFSTKLQSPDFIIPSDGPHDQKTLLQAFQKERHEVTKLAATEDLTLTCTSFPLPQMGELTRLEWLIFIISHSKRHTHQLQNILKKVNEKVAG</sequence>
<dbReference type="InterPro" id="IPR034660">
    <property type="entry name" value="DinB/YfiT-like"/>
</dbReference>
<dbReference type="Gene3D" id="1.20.120.450">
    <property type="entry name" value="dinb family like domain"/>
    <property type="match status" value="1"/>
</dbReference>
<comment type="caution">
    <text evidence="2">The sequence shown here is derived from an EMBL/GenBank/DDBJ whole genome shotgun (WGS) entry which is preliminary data.</text>
</comment>
<evidence type="ECO:0000313" key="3">
    <source>
        <dbReference type="Proteomes" id="UP001179181"/>
    </source>
</evidence>
<dbReference type="InterPro" id="IPR024775">
    <property type="entry name" value="DinB-like"/>
</dbReference>
<organism evidence="2 3">
    <name type="scientific">Dyadobacter arcticus</name>
    <dbReference type="NCBI Taxonomy" id="1078754"/>
    <lineage>
        <taxon>Bacteria</taxon>
        <taxon>Pseudomonadati</taxon>
        <taxon>Bacteroidota</taxon>
        <taxon>Cytophagia</taxon>
        <taxon>Cytophagales</taxon>
        <taxon>Spirosomataceae</taxon>
        <taxon>Dyadobacter</taxon>
    </lineage>
</organism>
<gene>
    <name evidence="2" type="ORF">FHS68_003073</name>
</gene>
<protein>
    <submittedName>
        <fullName evidence="2">Damage-inducible protein DinB</fullName>
    </submittedName>
</protein>
<dbReference type="EMBL" id="JAASQJ010000003">
    <property type="protein sequence ID" value="NIJ53891.1"/>
    <property type="molecule type" value="Genomic_DNA"/>
</dbReference>
<dbReference type="Pfam" id="PF12867">
    <property type="entry name" value="DinB_2"/>
    <property type="match status" value="1"/>
</dbReference>
<dbReference type="SUPFAM" id="SSF109854">
    <property type="entry name" value="DinB/YfiT-like putative metalloenzymes"/>
    <property type="match status" value="1"/>
</dbReference>
<evidence type="ECO:0000313" key="2">
    <source>
        <dbReference type="EMBL" id="NIJ53891.1"/>
    </source>
</evidence>
<evidence type="ECO:0000259" key="1">
    <source>
        <dbReference type="Pfam" id="PF12867"/>
    </source>
</evidence>
<accession>A0ABX0ULQ7</accession>
<proteinExistence type="predicted"/>
<keyword evidence="3" id="KW-1185">Reference proteome</keyword>
<dbReference type="RefSeq" id="WP_167271477.1">
    <property type="nucleotide sequence ID" value="NZ_JAASQJ010000003.1"/>
</dbReference>